<dbReference type="InterPro" id="IPR054471">
    <property type="entry name" value="GPIID_WHD"/>
</dbReference>
<evidence type="ECO:0000256" key="2">
    <source>
        <dbReference type="PROSITE-ProRule" id="PRU00023"/>
    </source>
</evidence>
<sequence>MFESKGDKLLSSFGDLWDILVSAATGDPTREIVCILDALDECTGSERDQLIHAIRRFYSNTSVRTPTLKFLLTSRPYLDIKVGFQELTGRTPTIHLSGENEEEADKICREIDLVVDSRIAKMDRLAEKERAVLRKEMAGVTNRTYLWVHLVLEEVGKAILLSPTKIRSAVRNIPRTVDEAYERILSKSRDAQLAKKLLHIIVAAARPLTLREMSVALALDHTHRSFSDLELPPEARFREDVRELCGQFVVVLDSKIYLLHQTAREFLVHPPSLSIPPGSTTLRWKFALHPRESNRILSEICVLRLSLPGSSLQDRRKKRGWEDYAAEPTLFEYAAKFWDDHFRGSDWEASDTMMMKEVVSLFDPNLPAYSKWFTRYQGFPPLMAASYLGLGVVVQAMLAQPGADPNARDETGSTALHWALDHYDEILVRHLLDAAADSNMRDKNSMTPLHYACKQGSVAVQQHDATSLCLQTG</sequence>
<dbReference type="PANTHER" id="PTHR10039">
    <property type="entry name" value="AMELOGENIN"/>
    <property type="match status" value="1"/>
</dbReference>
<keyword evidence="1" id="KW-0677">Repeat</keyword>
<feature type="domain" description="Nephrocystin 3-like N-terminal" evidence="4">
    <location>
        <begin position="11"/>
        <end position="75"/>
    </location>
</feature>
<dbReference type="InterPro" id="IPR036770">
    <property type="entry name" value="Ankyrin_rpt-contain_sf"/>
</dbReference>
<evidence type="ECO:0000256" key="1">
    <source>
        <dbReference type="ARBA" id="ARBA00022737"/>
    </source>
</evidence>
<dbReference type="SUPFAM" id="SSF48403">
    <property type="entry name" value="Ankyrin repeat"/>
    <property type="match status" value="1"/>
</dbReference>
<dbReference type="Pfam" id="PF12796">
    <property type="entry name" value="Ank_2"/>
    <property type="match status" value="1"/>
</dbReference>
<dbReference type="InterPro" id="IPR002110">
    <property type="entry name" value="Ankyrin_rpt"/>
</dbReference>
<dbReference type="Gene3D" id="1.25.40.20">
    <property type="entry name" value="Ankyrin repeat-containing domain"/>
    <property type="match status" value="1"/>
</dbReference>
<gene>
    <name evidence="5" type="ORF">VTK73DRAFT_161</name>
</gene>
<accession>A0ABR3VWP0</accession>
<dbReference type="SMART" id="SM00248">
    <property type="entry name" value="ANK"/>
    <property type="match status" value="3"/>
</dbReference>
<keyword evidence="6" id="KW-1185">Reference proteome</keyword>
<dbReference type="PANTHER" id="PTHR10039:SF14">
    <property type="entry name" value="NACHT DOMAIN-CONTAINING PROTEIN"/>
    <property type="match status" value="1"/>
</dbReference>
<reference evidence="5 6" key="1">
    <citation type="journal article" date="2024" name="Commun. Biol.">
        <title>Comparative genomic analysis of thermophilic fungi reveals convergent evolutionary adaptations and gene losses.</title>
        <authorList>
            <person name="Steindorff A.S."/>
            <person name="Aguilar-Pontes M.V."/>
            <person name="Robinson A.J."/>
            <person name="Andreopoulos B."/>
            <person name="LaButti K."/>
            <person name="Kuo A."/>
            <person name="Mondo S."/>
            <person name="Riley R."/>
            <person name="Otillar R."/>
            <person name="Haridas S."/>
            <person name="Lipzen A."/>
            <person name="Grimwood J."/>
            <person name="Schmutz J."/>
            <person name="Clum A."/>
            <person name="Reid I.D."/>
            <person name="Moisan M.C."/>
            <person name="Butler G."/>
            <person name="Nguyen T.T.M."/>
            <person name="Dewar K."/>
            <person name="Conant G."/>
            <person name="Drula E."/>
            <person name="Henrissat B."/>
            <person name="Hansel C."/>
            <person name="Singer S."/>
            <person name="Hutchinson M.I."/>
            <person name="de Vries R.P."/>
            <person name="Natvig D.O."/>
            <person name="Powell A.J."/>
            <person name="Tsang A."/>
            <person name="Grigoriev I.V."/>
        </authorList>
    </citation>
    <scope>NUCLEOTIDE SEQUENCE [LARGE SCALE GENOMIC DNA]</scope>
    <source>
        <strain evidence="5 6">ATCC 24622</strain>
    </source>
</reference>
<feature type="repeat" description="ANK" evidence="2">
    <location>
        <begin position="411"/>
        <end position="443"/>
    </location>
</feature>
<dbReference type="EMBL" id="JAZHXJ010001002">
    <property type="protein sequence ID" value="KAL1847004.1"/>
    <property type="molecule type" value="Genomic_DNA"/>
</dbReference>
<evidence type="ECO:0000313" key="6">
    <source>
        <dbReference type="Proteomes" id="UP001586593"/>
    </source>
</evidence>
<dbReference type="PROSITE" id="PS50297">
    <property type="entry name" value="ANK_REP_REGION"/>
    <property type="match status" value="1"/>
</dbReference>
<dbReference type="PROSITE" id="PS50088">
    <property type="entry name" value="ANK_REPEAT"/>
    <property type="match status" value="1"/>
</dbReference>
<dbReference type="InterPro" id="IPR056884">
    <property type="entry name" value="NPHP3-like_N"/>
</dbReference>
<name>A0ABR3VWP0_9PEZI</name>
<keyword evidence="2" id="KW-0040">ANK repeat</keyword>
<proteinExistence type="predicted"/>
<feature type="domain" description="GPI inositol-deacylase winged helix" evidence="3">
    <location>
        <begin position="181"/>
        <end position="269"/>
    </location>
</feature>
<dbReference type="Pfam" id="PF24883">
    <property type="entry name" value="NPHP3_N"/>
    <property type="match status" value="1"/>
</dbReference>
<evidence type="ECO:0000259" key="4">
    <source>
        <dbReference type="Pfam" id="PF24883"/>
    </source>
</evidence>
<organism evidence="5 6">
    <name type="scientific">Phialemonium thermophilum</name>
    <dbReference type="NCBI Taxonomy" id="223376"/>
    <lineage>
        <taxon>Eukaryota</taxon>
        <taxon>Fungi</taxon>
        <taxon>Dikarya</taxon>
        <taxon>Ascomycota</taxon>
        <taxon>Pezizomycotina</taxon>
        <taxon>Sordariomycetes</taxon>
        <taxon>Sordariomycetidae</taxon>
        <taxon>Cephalothecales</taxon>
        <taxon>Cephalothecaceae</taxon>
        <taxon>Phialemonium</taxon>
    </lineage>
</organism>
<protein>
    <submittedName>
        <fullName evidence="5">Uncharacterized protein</fullName>
    </submittedName>
</protein>
<evidence type="ECO:0000259" key="3">
    <source>
        <dbReference type="Pfam" id="PF22939"/>
    </source>
</evidence>
<dbReference type="Pfam" id="PF22939">
    <property type="entry name" value="WHD_GPIID"/>
    <property type="match status" value="1"/>
</dbReference>
<evidence type="ECO:0000313" key="5">
    <source>
        <dbReference type="EMBL" id="KAL1847004.1"/>
    </source>
</evidence>
<comment type="caution">
    <text evidence="5">The sequence shown here is derived from an EMBL/GenBank/DDBJ whole genome shotgun (WGS) entry which is preliminary data.</text>
</comment>
<dbReference type="Proteomes" id="UP001586593">
    <property type="component" value="Unassembled WGS sequence"/>
</dbReference>